<evidence type="ECO:0008006" key="3">
    <source>
        <dbReference type="Google" id="ProtNLM"/>
    </source>
</evidence>
<name>A0A8J4ECR0_9ACTN</name>
<dbReference type="Pfam" id="PF18143">
    <property type="entry name" value="HAD_SAK_2"/>
    <property type="match status" value="1"/>
</dbReference>
<gene>
    <name evidence="1" type="ORF">Voc01_020690</name>
</gene>
<dbReference type="AlphaFoldDB" id="A0A8J4ECR0"/>
<evidence type="ECO:0000313" key="2">
    <source>
        <dbReference type="Proteomes" id="UP000635606"/>
    </source>
</evidence>
<keyword evidence="2" id="KW-1185">Reference proteome</keyword>
<organism evidence="1 2">
    <name type="scientific">Virgisporangium ochraceum</name>
    <dbReference type="NCBI Taxonomy" id="65505"/>
    <lineage>
        <taxon>Bacteria</taxon>
        <taxon>Bacillati</taxon>
        <taxon>Actinomycetota</taxon>
        <taxon>Actinomycetes</taxon>
        <taxon>Micromonosporales</taxon>
        <taxon>Micromonosporaceae</taxon>
        <taxon>Virgisporangium</taxon>
    </lineage>
</organism>
<sequence>MTRPFVFLDVDGVLIPFRPRPDSPPSGGTDVGNPLLHRLNPDDGPRLLALDGDLVWATTWMADANDAVAPPLGLPALPVVEWPDEDDDEPGVHWKTVCLTRWAAGRPFVWLDDETTDADRRWVAAHHPAPALLHRVDPTVGLTDADFAAVRRWLALPGGAG</sequence>
<comment type="caution">
    <text evidence="1">The sequence shown here is derived from an EMBL/GenBank/DDBJ whole genome shotgun (WGS) entry which is preliminary data.</text>
</comment>
<dbReference type="EMBL" id="BOPH01000023">
    <property type="protein sequence ID" value="GIJ67152.1"/>
    <property type="molecule type" value="Genomic_DNA"/>
</dbReference>
<protein>
    <recommendedName>
        <fullName evidence="3">Secreted protein</fullName>
    </recommendedName>
</protein>
<dbReference type="Proteomes" id="UP000635606">
    <property type="component" value="Unassembled WGS sequence"/>
</dbReference>
<reference evidence="1" key="1">
    <citation type="submission" date="2021-01" db="EMBL/GenBank/DDBJ databases">
        <title>Whole genome shotgun sequence of Virgisporangium ochraceum NBRC 16418.</title>
        <authorList>
            <person name="Komaki H."/>
            <person name="Tamura T."/>
        </authorList>
    </citation>
    <scope>NUCLEOTIDE SEQUENCE</scope>
    <source>
        <strain evidence="1">NBRC 16418</strain>
    </source>
</reference>
<accession>A0A8J4ECR0</accession>
<proteinExistence type="predicted"/>
<dbReference type="RefSeq" id="WP_203927116.1">
    <property type="nucleotide sequence ID" value="NZ_BOPH01000023.1"/>
</dbReference>
<evidence type="ECO:0000313" key="1">
    <source>
        <dbReference type="EMBL" id="GIJ67152.1"/>
    </source>
</evidence>